<reference evidence="1" key="1">
    <citation type="submission" date="2021-06" db="EMBL/GenBank/DDBJ databases">
        <authorList>
            <person name="Kallberg Y."/>
            <person name="Tangrot J."/>
            <person name="Rosling A."/>
        </authorList>
    </citation>
    <scope>NUCLEOTIDE SEQUENCE</scope>
    <source>
        <strain evidence="1">AU212A</strain>
    </source>
</reference>
<proteinExistence type="predicted"/>
<comment type="caution">
    <text evidence="1">The sequence shown here is derived from an EMBL/GenBank/DDBJ whole genome shotgun (WGS) entry which is preliminary data.</text>
</comment>
<accession>A0ACA9MFW2</accession>
<protein>
    <submittedName>
        <fullName evidence="1">9018_t:CDS:1</fullName>
    </submittedName>
</protein>
<sequence length="94" mass="11178">KEIDSVDSLQNISVQQKLELTAEIARVKQLLKDQENEIKLWKDNYNQLLDELKNKQNTILKESLNDILNDDLKQLLITEKIEKKNYKDFNEFKS</sequence>
<keyword evidence="2" id="KW-1185">Reference proteome</keyword>
<organism evidence="1 2">
    <name type="scientific">Scutellospora calospora</name>
    <dbReference type="NCBI Taxonomy" id="85575"/>
    <lineage>
        <taxon>Eukaryota</taxon>
        <taxon>Fungi</taxon>
        <taxon>Fungi incertae sedis</taxon>
        <taxon>Mucoromycota</taxon>
        <taxon>Glomeromycotina</taxon>
        <taxon>Glomeromycetes</taxon>
        <taxon>Diversisporales</taxon>
        <taxon>Gigasporaceae</taxon>
        <taxon>Scutellospora</taxon>
    </lineage>
</organism>
<evidence type="ECO:0000313" key="2">
    <source>
        <dbReference type="Proteomes" id="UP000789860"/>
    </source>
</evidence>
<dbReference type="Proteomes" id="UP000789860">
    <property type="component" value="Unassembled WGS sequence"/>
</dbReference>
<feature type="non-terminal residue" evidence="1">
    <location>
        <position position="1"/>
    </location>
</feature>
<evidence type="ECO:0000313" key="1">
    <source>
        <dbReference type="EMBL" id="CAG8586897.1"/>
    </source>
</evidence>
<dbReference type="EMBL" id="CAJVPM010012260">
    <property type="protein sequence ID" value="CAG8586897.1"/>
    <property type="molecule type" value="Genomic_DNA"/>
</dbReference>
<name>A0ACA9MFW2_9GLOM</name>
<gene>
    <name evidence="1" type="ORF">SCALOS_LOCUS6428</name>
</gene>